<evidence type="ECO:0000313" key="4">
    <source>
        <dbReference type="RefSeq" id="XP_010468154.1"/>
    </source>
</evidence>
<dbReference type="Proteomes" id="UP000694864">
    <property type="component" value="Chromosome 15"/>
</dbReference>
<dbReference type="InterPro" id="IPR002156">
    <property type="entry name" value="RNaseH_domain"/>
</dbReference>
<dbReference type="InterPro" id="IPR026960">
    <property type="entry name" value="RVT-Znf"/>
</dbReference>
<dbReference type="GeneID" id="104748171"/>
<gene>
    <name evidence="4" type="primary">LOC104748171</name>
</gene>
<feature type="domain" description="RNase H type-1" evidence="1">
    <location>
        <begin position="219"/>
        <end position="338"/>
    </location>
</feature>
<sequence length="339" mass="38715">MPVSKTYQPDRLIWHFTKSGKYSVKSGYRLARELNMDVEYGPTCTALRAQSWKLDVPSKIQHFFWQIGSGTLPLLERLAHRGVRCDTMCKRCNSGVETINHALFECPRSRGVWELSSVRMDPWGFPYTSIYANLDFIFWRASSQSWVSDIGIQLPWIIWSIWKDRNKKVFQGFEVEPLEILNQAATDKLLWEEAKSYSANYLEPPTFVEDRASSLLCQIDGSWKGTDPFQGLGWWCCSGELTTILLGARSHYRSISPLHAELQALIWAMESLLVAGVDCQAFETDSVELLAMVQKPEDWPAFSTLLEDFSLLRSSYPSFSLTKIPRDANVRADCLARSS</sequence>
<dbReference type="InterPro" id="IPR012337">
    <property type="entry name" value="RNaseH-like_sf"/>
</dbReference>
<accession>A0ABM0WAM4</accession>
<organism evidence="3 4">
    <name type="scientific">Camelina sativa</name>
    <name type="common">False flax</name>
    <name type="synonym">Myagrum sativum</name>
    <dbReference type="NCBI Taxonomy" id="90675"/>
    <lineage>
        <taxon>Eukaryota</taxon>
        <taxon>Viridiplantae</taxon>
        <taxon>Streptophyta</taxon>
        <taxon>Embryophyta</taxon>
        <taxon>Tracheophyta</taxon>
        <taxon>Spermatophyta</taxon>
        <taxon>Magnoliopsida</taxon>
        <taxon>eudicotyledons</taxon>
        <taxon>Gunneridae</taxon>
        <taxon>Pentapetalae</taxon>
        <taxon>rosids</taxon>
        <taxon>malvids</taxon>
        <taxon>Brassicales</taxon>
        <taxon>Brassicaceae</taxon>
        <taxon>Camelineae</taxon>
        <taxon>Camelina</taxon>
    </lineage>
</organism>
<dbReference type="InterPro" id="IPR036397">
    <property type="entry name" value="RNaseH_sf"/>
</dbReference>
<name>A0ABM0WAM4_CAMSA</name>
<dbReference type="CDD" id="cd06222">
    <property type="entry name" value="RNase_H_like"/>
    <property type="match status" value="1"/>
</dbReference>
<dbReference type="Pfam" id="PF13456">
    <property type="entry name" value="RVT_3"/>
    <property type="match status" value="1"/>
</dbReference>
<dbReference type="RefSeq" id="XP_010468154.1">
    <property type="nucleotide sequence ID" value="XM_010469852.1"/>
</dbReference>
<keyword evidence="3" id="KW-1185">Reference proteome</keyword>
<evidence type="ECO:0000259" key="1">
    <source>
        <dbReference type="Pfam" id="PF13456"/>
    </source>
</evidence>
<dbReference type="SUPFAM" id="SSF53098">
    <property type="entry name" value="Ribonuclease H-like"/>
    <property type="match status" value="1"/>
</dbReference>
<dbReference type="Pfam" id="PF13966">
    <property type="entry name" value="zf-RVT"/>
    <property type="match status" value="1"/>
</dbReference>
<evidence type="ECO:0000259" key="2">
    <source>
        <dbReference type="Pfam" id="PF13966"/>
    </source>
</evidence>
<dbReference type="Gene3D" id="3.30.420.10">
    <property type="entry name" value="Ribonuclease H-like superfamily/Ribonuclease H"/>
    <property type="match status" value="1"/>
</dbReference>
<dbReference type="PANTHER" id="PTHR34146:SF3">
    <property type="entry name" value="POLYNUCLEOTIDYL TRANSFERASE, RIBONUCLEASE H-LIKE SUPERFAMILY PROTEIN"/>
    <property type="match status" value="1"/>
</dbReference>
<reference evidence="4" key="2">
    <citation type="submission" date="2025-08" db="UniProtKB">
        <authorList>
            <consortium name="RefSeq"/>
        </authorList>
    </citation>
    <scope>IDENTIFICATION</scope>
    <source>
        <tissue evidence="4">Leaf</tissue>
    </source>
</reference>
<proteinExistence type="predicted"/>
<reference evidence="3" key="1">
    <citation type="journal article" date="2014" name="Nat. Commun.">
        <title>The emerging biofuel crop Camelina sativa retains a highly undifferentiated hexaploid genome structure.</title>
        <authorList>
            <person name="Kagale S."/>
            <person name="Koh C."/>
            <person name="Nixon J."/>
            <person name="Bollina V."/>
            <person name="Clarke W.E."/>
            <person name="Tuteja R."/>
            <person name="Spillane C."/>
            <person name="Robinson S.J."/>
            <person name="Links M.G."/>
            <person name="Clarke C."/>
            <person name="Higgins E.E."/>
            <person name="Huebert T."/>
            <person name="Sharpe A.G."/>
            <person name="Parkin I.A."/>
        </authorList>
    </citation>
    <scope>NUCLEOTIDE SEQUENCE [LARGE SCALE GENOMIC DNA]</scope>
    <source>
        <strain evidence="3">cv. DH55</strain>
    </source>
</reference>
<dbReference type="InterPro" id="IPR044730">
    <property type="entry name" value="RNase_H-like_dom_plant"/>
</dbReference>
<evidence type="ECO:0000313" key="3">
    <source>
        <dbReference type="Proteomes" id="UP000694864"/>
    </source>
</evidence>
<protein>
    <submittedName>
        <fullName evidence="4">Uncharacterized protein LOC104748171</fullName>
    </submittedName>
</protein>
<dbReference type="PANTHER" id="PTHR34146">
    <property type="entry name" value="POLYNUCLEOTIDYL TRANSFERASE, RIBONUCLEASE H-LIKE SUPERFAMILY PROTEIN-RELATED"/>
    <property type="match status" value="1"/>
</dbReference>
<feature type="domain" description="Reverse transcriptase zinc-binding" evidence="2">
    <location>
        <begin position="22"/>
        <end position="113"/>
    </location>
</feature>